<organism evidence="1 2">
    <name type="scientific">Holotrichia oblita</name>
    <name type="common">Chafer beetle</name>
    <dbReference type="NCBI Taxonomy" id="644536"/>
    <lineage>
        <taxon>Eukaryota</taxon>
        <taxon>Metazoa</taxon>
        <taxon>Ecdysozoa</taxon>
        <taxon>Arthropoda</taxon>
        <taxon>Hexapoda</taxon>
        <taxon>Insecta</taxon>
        <taxon>Pterygota</taxon>
        <taxon>Neoptera</taxon>
        <taxon>Endopterygota</taxon>
        <taxon>Coleoptera</taxon>
        <taxon>Polyphaga</taxon>
        <taxon>Scarabaeiformia</taxon>
        <taxon>Scarabaeidae</taxon>
        <taxon>Melolonthinae</taxon>
        <taxon>Holotrichia</taxon>
    </lineage>
</organism>
<protein>
    <submittedName>
        <fullName evidence="1">Helix-turn-helix psq domain</fullName>
    </submittedName>
</protein>
<evidence type="ECO:0000313" key="1">
    <source>
        <dbReference type="EMBL" id="KAI4463934.1"/>
    </source>
</evidence>
<gene>
    <name evidence="1" type="ORF">MML48_4g00020618</name>
</gene>
<keyword evidence="2" id="KW-1185">Reference proteome</keyword>
<name>A0ACB9TAY5_HOLOL</name>
<sequence>MADKLLTGQYGENLQKKTDRVNIDEVAIHCAVEDVVNGILSIRKAAEKYNLKPATLQHRIEKRKLTGKTLNSAVYSSKFSSQQVFTKEQEKLLSEYIITCSKMHYSLTLRHLQSLAYEYAKKLNCKYPSSWDTAKVAGIDWTQG</sequence>
<dbReference type="EMBL" id="CM043018">
    <property type="protein sequence ID" value="KAI4463934.1"/>
    <property type="molecule type" value="Genomic_DNA"/>
</dbReference>
<proteinExistence type="predicted"/>
<accession>A0ACB9TAY5</accession>
<comment type="caution">
    <text evidence="1">The sequence shown here is derived from an EMBL/GenBank/DDBJ whole genome shotgun (WGS) entry which is preliminary data.</text>
</comment>
<dbReference type="Proteomes" id="UP001056778">
    <property type="component" value="Chromosome 4"/>
</dbReference>
<evidence type="ECO:0000313" key="2">
    <source>
        <dbReference type="Proteomes" id="UP001056778"/>
    </source>
</evidence>
<reference evidence="1" key="1">
    <citation type="submission" date="2022-04" db="EMBL/GenBank/DDBJ databases">
        <title>Chromosome-scale genome assembly of Holotrichia oblita Faldermann.</title>
        <authorList>
            <person name="Rongchong L."/>
        </authorList>
    </citation>
    <scope>NUCLEOTIDE SEQUENCE</scope>
    <source>
        <strain evidence="1">81SQS9</strain>
    </source>
</reference>